<organism evidence="9">
    <name type="scientific">Sphingobacterium sp. (strain 21)</name>
    <dbReference type="NCBI Taxonomy" id="743722"/>
    <lineage>
        <taxon>Bacteria</taxon>
        <taxon>Pseudomonadati</taxon>
        <taxon>Bacteroidota</taxon>
        <taxon>Sphingobacteriia</taxon>
        <taxon>Sphingobacteriales</taxon>
        <taxon>Sphingobacteriaceae</taxon>
        <taxon>Sphingobacterium</taxon>
    </lineage>
</organism>
<dbReference type="InterPro" id="IPR058240">
    <property type="entry name" value="rSAM_sf"/>
</dbReference>
<dbReference type="InterPro" id="IPR045567">
    <property type="entry name" value="CofH/MnqC-like_C"/>
</dbReference>
<feature type="binding site" evidence="6">
    <location>
        <position position="75"/>
    </location>
    <ligand>
        <name>[4Fe-4S] cluster</name>
        <dbReference type="ChEBI" id="CHEBI:49883"/>
        <note>4Fe-4S-S-AdoMet</note>
    </ligand>
</feature>
<sequence>MYNQAFSMDTTQILRRALNFEFLSKEEGIYLHQYASTAELSYVANELRKIQVPHGKVTWQIDRNVNTTNVCIANCKFCNFFRRPGHEESYITDIDTYKRKIEETIRYGGDQLLLQGGHHPDLGLNFYTNLFKQLKELYPTIKLHSLGPPEIAHIAKLENMSHIEVLRALKEAGLDSLPGAGAEILNDRVRRLISKGKCGGKEWLDVMRAAHQINLPTSATMMFGHIETVEERFEHLVWIREVQSEKPEGAYGFIAFIPWPFQDDGTLLKKVRGITNNVSGEEYIRMIALSRIMLPNIKNVQASWLTVGKRVAQLCLHAGANDFGSIMIEENVVSAAGAPHRFTSRSIQDAIKEAGFEPQLRTQKYDFREIPSGIQEQIIDY</sequence>
<feature type="binding site" evidence="6">
    <location>
        <position position="78"/>
    </location>
    <ligand>
        <name>[4Fe-4S] cluster</name>
        <dbReference type="ChEBI" id="CHEBI:49883"/>
        <note>4Fe-4S-S-AdoMet</note>
    </ligand>
</feature>
<dbReference type="AlphaFoldDB" id="F4C5E0"/>
<protein>
    <submittedName>
        <fullName evidence="9">FO synthase, subunit 2</fullName>
    </submittedName>
</protein>
<keyword evidence="4 6" id="KW-0408">Iron</keyword>
<evidence type="ECO:0000256" key="1">
    <source>
        <dbReference type="ARBA" id="ARBA00022485"/>
    </source>
</evidence>
<keyword evidence="2 6" id="KW-0949">S-adenosyl-L-methionine</keyword>
<keyword evidence="5 6" id="KW-0411">Iron-sulfur</keyword>
<gene>
    <name evidence="9" type="ordered locus">Sph21_3052</name>
</gene>
<name>F4C5E0_SPHS2</name>
<dbReference type="SMART" id="SM00729">
    <property type="entry name" value="Elp3"/>
    <property type="match status" value="1"/>
</dbReference>
<proteinExistence type="predicted"/>
<dbReference type="NCBIfam" id="TIGR03699">
    <property type="entry name" value="menaquin_MqnC"/>
    <property type="match status" value="1"/>
</dbReference>
<dbReference type="Pfam" id="PF19288">
    <property type="entry name" value="CofH_C"/>
    <property type="match status" value="1"/>
</dbReference>
<evidence type="ECO:0000256" key="3">
    <source>
        <dbReference type="ARBA" id="ARBA00022723"/>
    </source>
</evidence>
<dbReference type="SFLD" id="SFLDF00342">
    <property type="entry name" value="cyclic_dehypoxanthine_futalosi"/>
    <property type="match status" value="1"/>
</dbReference>
<dbReference type="GO" id="GO:0046872">
    <property type="term" value="F:metal ion binding"/>
    <property type="evidence" value="ECO:0007669"/>
    <property type="project" value="UniProtKB-KW"/>
</dbReference>
<comment type="cofactor">
    <cofactor evidence="6">
        <name>[4Fe-4S] cluster</name>
        <dbReference type="ChEBI" id="CHEBI:49883"/>
    </cofactor>
    <text evidence="6">Binds 1 [4Fe-4S] cluster. The cluster is coordinated with 3 cysteines and an exchangeable S-adenosyl-L-methionine.</text>
</comment>
<dbReference type="InterPro" id="IPR013785">
    <property type="entry name" value="Aldolase_TIM"/>
</dbReference>
<dbReference type="InterPro" id="IPR022431">
    <property type="entry name" value="Cyclic_DHFL_synthase_mqnC"/>
</dbReference>
<evidence type="ECO:0000256" key="6">
    <source>
        <dbReference type="PIRSR" id="PIRSR004762-1"/>
    </source>
</evidence>
<dbReference type="GO" id="GO:0044689">
    <property type="term" value="F:7,8-didemethyl-8-hydroxy-5-deazariboflavin synthase activity"/>
    <property type="evidence" value="ECO:0007669"/>
    <property type="project" value="TreeGrafter"/>
</dbReference>
<dbReference type="Pfam" id="PF04055">
    <property type="entry name" value="Radical_SAM"/>
    <property type="match status" value="1"/>
</dbReference>
<feature type="binding site" evidence="7">
    <location>
        <position position="183"/>
    </location>
    <ligand>
        <name>S-adenosyl-L-methionine</name>
        <dbReference type="ChEBI" id="CHEBI:59789"/>
    </ligand>
</feature>
<accession>F4C5E0</accession>
<dbReference type="eggNOG" id="COG1060">
    <property type="taxonomic scope" value="Bacteria"/>
</dbReference>
<dbReference type="PATRIC" id="fig|743722.3.peg.3259"/>
<feature type="binding site" evidence="7">
    <location>
        <position position="325"/>
    </location>
    <ligand>
        <name>(3R)-3-methyl-D-ornithine</name>
        <dbReference type="ChEBI" id="CHEBI:64642"/>
    </ligand>
</feature>
<dbReference type="SFLD" id="SFLDG01389">
    <property type="entry name" value="menaquinone_synthsis_involved"/>
    <property type="match status" value="1"/>
</dbReference>
<evidence type="ECO:0000256" key="5">
    <source>
        <dbReference type="ARBA" id="ARBA00023014"/>
    </source>
</evidence>
<dbReference type="GO" id="GO:0009234">
    <property type="term" value="P:menaquinone biosynthetic process"/>
    <property type="evidence" value="ECO:0007669"/>
    <property type="project" value="InterPro"/>
</dbReference>
<dbReference type="HOGENOM" id="CLU_040406_1_0_10"/>
<dbReference type="GO" id="GO:0051539">
    <property type="term" value="F:4 iron, 4 sulfur cluster binding"/>
    <property type="evidence" value="ECO:0007669"/>
    <property type="project" value="UniProtKB-KW"/>
</dbReference>
<feature type="domain" description="Radical SAM core" evidence="8">
    <location>
        <begin position="57"/>
        <end position="296"/>
    </location>
</feature>
<dbReference type="PANTHER" id="PTHR43076:SF1">
    <property type="entry name" value="LIPOYL SYNTHASE 2"/>
    <property type="match status" value="1"/>
</dbReference>
<keyword evidence="3" id="KW-0479">Metal-binding</keyword>
<dbReference type="PROSITE" id="PS51918">
    <property type="entry name" value="RADICAL_SAM"/>
    <property type="match status" value="1"/>
</dbReference>
<dbReference type="InterPro" id="IPR034405">
    <property type="entry name" value="F420"/>
</dbReference>
<evidence type="ECO:0000256" key="2">
    <source>
        <dbReference type="ARBA" id="ARBA00022691"/>
    </source>
</evidence>
<dbReference type="STRING" id="743722.Sph21_3052"/>
<dbReference type="SFLD" id="SFLDS00029">
    <property type="entry name" value="Radical_SAM"/>
    <property type="match status" value="1"/>
</dbReference>
<evidence type="ECO:0000256" key="4">
    <source>
        <dbReference type="ARBA" id="ARBA00023004"/>
    </source>
</evidence>
<dbReference type="SUPFAM" id="SSF102114">
    <property type="entry name" value="Radical SAM enzymes"/>
    <property type="match status" value="1"/>
</dbReference>
<dbReference type="PANTHER" id="PTHR43076">
    <property type="entry name" value="FO SYNTHASE (COFH)"/>
    <property type="match status" value="1"/>
</dbReference>
<dbReference type="SFLD" id="SFLDG01064">
    <property type="entry name" value="F420__menaquinone_cofactor_bio"/>
    <property type="match status" value="1"/>
</dbReference>
<dbReference type="InterPro" id="IPR006638">
    <property type="entry name" value="Elp3/MiaA/NifB-like_rSAM"/>
</dbReference>
<dbReference type="PIRSF" id="PIRSF004762">
    <property type="entry name" value="CHP00423"/>
    <property type="match status" value="1"/>
</dbReference>
<dbReference type="GO" id="GO:0016765">
    <property type="term" value="F:transferase activity, transferring alkyl or aryl (other than methyl) groups"/>
    <property type="evidence" value="ECO:0007669"/>
    <property type="project" value="InterPro"/>
</dbReference>
<feature type="binding site" evidence="7">
    <location>
        <position position="303"/>
    </location>
    <ligand>
        <name>(3R)-3-methyl-D-ornithine</name>
        <dbReference type="ChEBI" id="CHEBI:64642"/>
    </ligand>
</feature>
<feature type="binding site" evidence="7">
    <location>
        <position position="77"/>
    </location>
    <ligand>
        <name>S-adenosyl-L-methionine</name>
        <dbReference type="ChEBI" id="CHEBI:59789"/>
    </ligand>
</feature>
<dbReference type="NCBIfam" id="TIGR00423">
    <property type="entry name" value="CofH family radical SAM protein"/>
    <property type="match status" value="1"/>
</dbReference>
<dbReference type="InterPro" id="IPR007197">
    <property type="entry name" value="rSAM"/>
</dbReference>
<evidence type="ECO:0000313" key="9">
    <source>
        <dbReference type="EMBL" id="ADZ79597.1"/>
    </source>
</evidence>
<keyword evidence="1 6" id="KW-0004">4Fe-4S</keyword>
<reference evidence="9" key="1">
    <citation type="submission" date="2011-03" db="EMBL/GenBank/DDBJ databases">
        <title>Complete sequence of Sphingobacterium sp. 21.</title>
        <authorList>
            <consortium name="US DOE Joint Genome Institute"/>
            <person name="Lucas S."/>
            <person name="Copeland A."/>
            <person name="Lapidus A."/>
            <person name="Cheng J.-F."/>
            <person name="Goodwin L."/>
            <person name="Pitluck S."/>
            <person name="Davenport K."/>
            <person name="Detter J.C."/>
            <person name="Han C."/>
            <person name="Tapia R."/>
            <person name="Land M."/>
            <person name="Hauser L."/>
            <person name="Kyrpides N."/>
            <person name="Ivanova N."/>
            <person name="Ovchinnikova G."/>
            <person name="Pagani I."/>
            <person name="Siebers A.K."/>
            <person name="Allgaier M."/>
            <person name="Thelen M.P."/>
            <person name="Hugenholtz P."/>
            <person name="Woyke T."/>
        </authorList>
    </citation>
    <scope>NUCLEOTIDE SEQUENCE</scope>
    <source>
        <strain evidence="9">21</strain>
    </source>
</reference>
<feature type="binding site" evidence="6">
    <location>
        <position position="71"/>
    </location>
    <ligand>
        <name>[4Fe-4S] cluster</name>
        <dbReference type="ChEBI" id="CHEBI:49883"/>
        <note>4Fe-4S-S-AdoMet</note>
    </ligand>
</feature>
<dbReference type="Gene3D" id="3.20.20.70">
    <property type="entry name" value="Aldolase class I"/>
    <property type="match status" value="1"/>
</dbReference>
<evidence type="ECO:0000256" key="7">
    <source>
        <dbReference type="PIRSR" id="PIRSR004762-2"/>
    </source>
</evidence>
<evidence type="ECO:0000259" key="8">
    <source>
        <dbReference type="PROSITE" id="PS51918"/>
    </source>
</evidence>
<dbReference type="KEGG" id="shg:Sph21_3052"/>
<dbReference type="CDD" id="cd01335">
    <property type="entry name" value="Radical_SAM"/>
    <property type="match status" value="1"/>
</dbReference>
<dbReference type="InterPro" id="IPR020050">
    <property type="entry name" value="FO_synthase_su2"/>
</dbReference>
<dbReference type="EMBL" id="CP002584">
    <property type="protein sequence ID" value="ADZ79597.1"/>
    <property type="molecule type" value="Genomic_DNA"/>
</dbReference>